<evidence type="ECO:0000256" key="1">
    <source>
        <dbReference type="SAM" id="SignalP"/>
    </source>
</evidence>
<organism evidence="2 3">
    <name type="scientific">Hyaloscypha variabilis (strain UAMH 11265 / GT02V1 / F)</name>
    <name type="common">Meliniomyces variabilis</name>
    <dbReference type="NCBI Taxonomy" id="1149755"/>
    <lineage>
        <taxon>Eukaryota</taxon>
        <taxon>Fungi</taxon>
        <taxon>Dikarya</taxon>
        <taxon>Ascomycota</taxon>
        <taxon>Pezizomycotina</taxon>
        <taxon>Leotiomycetes</taxon>
        <taxon>Helotiales</taxon>
        <taxon>Hyaloscyphaceae</taxon>
        <taxon>Hyaloscypha</taxon>
        <taxon>Hyaloscypha variabilis</taxon>
    </lineage>
</organism>
<keyword evidence="1" id="KW-0732">Signal</keyword>
<dbReference type="Proteomes" id="UP000235786">
    <property type="component" value="Unassembled WGS sequence"/>
</dbReference>
<evidence type="ECO:0000313" key="2">
    <source>
        <dbReference type="EMBL" id="PMD35115.1"/>
    </source>
</evidence>
<accession>A0A2J6R9D6</accession>
<gene>
    <name evidence="2" type="ORF">L207DRAFT_588599</name>
</gene>
<proteinExistence type="predicted"/>
<keyword evidence="3" id="KW-1185">Reference proteome</keyword>
<reference evidence="2 3" key="1">
    <citation type="submission" date="2016-04" db="EMBL/GenBank/DDBJ databases">
        <title>A degradative enzymes factory behind the ericoid mycorrhizal symbiosis.</title>
        <authorList>
            <consortium name="DOE Joint Genome Institute"/>
            <person name="Martino E."/>
            <person name="Morin E."/>
            <person name="Grelet G."/>
            <person name="Kuo A."/>
            <person name="Kohler A."/>
            <person name="Daghino S."/>
            <person name="Barry K."/>
            <person name="Choi C."/>
            <person name="Cichocki N."/>
            <person name="Clum A."/>
            <person name="Copeland A."/>
            <person name="Hainaut M."/>
            <person name="Haridas S."/>
            <person name="Labutti K."/>
            <person name="Lindquist E."/>
            <person name="Lipzen A."/>
            <person name="Khouja H.-R."/>
            <person name="Murat C."/>
            <person name="Ohm R."/>
            <person name="Olson A."/>
            <person name="Spatafora J."/>
            <person name="Veneault-Fourrey C."/>
            <person name="Henrissat B."/>
            <person name="Grigoriev I."/>
            <person name="Martin F."/>
            <person name="Perotto S."/>
        </authorList>
    </citation>
    <scope>NUCLEOTIDE SEQUENCE [LARGE SCALE GENOMIC DNA]</scope>
    <source>
        <strain evidence="2 3">F</strain>
    </source>
</reference>
<protein>
    <recommendedName>
        <fullName evidence="4">Peptidase A1 domain-containing protein</fullName>
    </recommendedName>
</protein>
<dbReference type="AlphaFoldDB" id="A0A2J6R9D6"/>
<sequence>MTISALFVSLASLLAIAIVPPPTEARSNTVCAIPTDSSNVTCWNGASWDQIGGAAYKIYGGGYGLLGVTSDNSAVFLWQSGDSSSPLGSSACNKHYHAQHKLLRRLASRLPRPSLSLPGLVHQIQVDFSDGDHTFTSPDFELGAVHSLGAQPVMGRLSFHYSYDERSRTITVCGTDYASAKGMALITSPRDIEEVCVERAAAGAGFEADDFHCNRAWNYRT</sequence>
<dbReference type="EMBL" id="KZ613953">
    <property type="protein sequence ID" value="PMD35115.1"/>
    <property type="molecule type" value="Genomic_DNA"/>
</dbReference>
<dbReference type="OrthoDB" id="5338260at2759"/>
<feature type="chain" id="PRO_5014365006" description="Peptidase A1 domain-containing protein" evidence="1">
    <location>
        <begin position="26"/>
        <end position="221"/>
    </location>
</feature>
<feature type="signal peptide" evidence="1">
    <location>
        <begin position="1"/>
        <end position="25"/>
    </location>
</feature>
<name>A0A2J6R9D6_HYAVF</name>
<evidence type="ECO:0000313" key="3">
    <source>
        <dbReference type="Proteomes" id="UP000235786"/>
    </source>
</evidence>
<evidence type="ECO:0008006" key="4">
    <source>
        <dbReference type="Google" id="ProtNLM"/>
    </source>
</evidence>